<dbReference type="GO" id="GO:0005634">
    <property type="term" value="C:nucleus"/>
    <property type="evidence" value="ECO:0007669"/>
    <property type="project" value="TreeGrafter"/>
</dbReference>
<dbReference type="InterPro" id="IPR050390">
    <property type="entry name" value="C5-Methyltransferase"/>
</dbReference>
<comment type="caution">
    <text evidence="5">The sequence shown here is derived from an EMBL/GenBank/DDBJ whole genome shotgun (WGS) entry which is preliminary data.</text>
</comment>
<dbReference type="GO" id="GO:0044027">
    <property type="term" value="P:negative regulation of gene expression via chromosomal CpG island methylation"/>
    <property type="evidence" value="ECO:0007669"/>
    <property type="project" value="TreeGrafter"/>
</dbReference>
<keyword evidence="4" id="KW-0949">S-adenosyl-L-methionine</keyword>
<proteinExistence type="predicted"/>
<evidence type="ECO:0000313" key="6">
    <source>
        <dbReference type="Proteomes" id="UP000287651"/>
    </source>
</evidence>
<gene>
    <name evidence="5" type="ORF">B296_00014808</name>
</gene>
<keyword evidence="2" id="KW-0489">Methyltransferase</keyword>
<evidence type="ECO:0000256" key="2">
    <source>
        <dbReference type="ARBA" id="ARBA00022603"/>
    </source>
</evidence>
<protein>
    <recommendedName>
        <fullName evidence="1">DNA (cytosine-5-)-methyltransferase</fullName>
        <ecNumber evidence="1">2.1.1.37</ecNumber>
    </recommendedName>
</protein>
<sequence>MVQTVVLQHRSNIQKTWIRCHMEKVLKLNSRDTFGCQNMGANFRDLPGVIVGPDNSVQFDPTRERVLLPSGRPLAMIHPEQDRTLTIRECARLQGFPDFYRFYGTVEESLLLICELALKNFLSKSVTTLEALRSDDGFPIPISPDWQCCSCSSRSRSGLCFGYVMAKKKWR</sequence>
<dbReference type="EMBL" id="AMZH03000605">
    <property type="protein sequence ID" value="RRT82885.1"/>
    <property type="molecule type" value="Genomic_DNA"/>
</dbReference>
<evidence type="ECO:0000256" key="3">
    <source>
        <dbReference type="ARBA" id="ARBA00022679"/>
    </source>
</evidence>
<evidence type="ECO:0000313" key="5">
    <source>
        <dbReference type="EMBL" id="RRT82885.1"/>
    </source>
</evidence>
<dbReference type="GO" id="GO:0032259">
    <property type="term" value="P:methylation"/>
    <property type="evidence" value="ECO:0007669"/>
    <property type="project" value="UniProtKB-KW"/>
</dbReference>
<dbReference type="Proteomes" id="UP000287651">
    <property type="component" value="Unassembled WGS sequence"/>
</dbReference>
<keyword evidence="3" id="KW-0808">Transferase</keyword>
<dbReference type="EC" id="2.1.1.37" evidence="1"/>
<dbReference type="Gene3D" id="3.90.120.10">
    <property type="entry name" value="DNA Methylase, subunit A, domain 2"/>
    <property type="match status" value="1"/>
</dbReference>
<evidence type="ECO:0000256" key="4">
    <source>
        <dbReference type="ARBA" id="ARBA00022691"/>
    </source>
</evidence>
<dbReference type="GO" id="GO:0003886">
    <property type="term" value="F:DNA (cytosine-5-)-methyltransferase activity"/>
    <property type="evidence" value="ECO:0007669"/>
    <property type="project" value="UniProtKB-EC"/>
</dbReference>
<dbReference type="PANTHER" id="PTHR10629">
    <property type="entry name" value="CYTOSINE-SPECIFIC METHYLTRANSFERASE"/>
    <property type="match status" value="1"/>
</dbReference>
<reference evidence="5 6" key="1">
    <citation type="journal article" date="2014" name="Agronomy (Basel)">
        <title>A Draft Genome Sequence for Ensete ventricosum, the Drought-Tolerant Tree Against Hunger.</title>
        <authorList>
            <person name="Harrison J."/>
            <person name="Moore K.A."/>
            <person name="Paszkiewicz K."/>
            <person name="Jones T."/>
            <person name="Grant M."/>
            <person name="Ambacheew D."/>
            <person name="Muzemil S."/>
            <person name="Studholme D.J."/>
        </authorList>
    </citation>
    <scope>NUCLEOTIDE SEQUENCE [LARGE SCALE GENOMIC DNA]</scope>
</reference>
<evidence type="ECO:0000256" key="1">
    <source>
        <dbReference type="ARBA" id="ARBA00011975"/>
    </source>
</evidence>
<dbReference type="GO" id="GO:0003677">
    <property type="term" value="F:DNA binding"/>
    <property type="evidence" value="ECO:0007669"/>
    <property type="project" value="TreeGrafter"/>
</dbReference>
<name>A0A427B334_ENSVE</name>
<organism evidence="5 6">
    <name type="scientific">Ensete ventricosum</name>
    <name type="common">Abyssinian banana</name>
    <name type="synonym">Musa ensete</name>
    <dbReference type="NCBI Taxonomy" id="4639"/>
    <lineage>
        <taxon>Eukaryota</taxon>
        <taxon>Viridiplantae</taxon>
        <taxon>Streptophyta</taxon>
        <taxon>Embryophyta</taxon>
        <taxon>Tracheophyta</taxon>
        <taxon>Spermatophyta</taxon>
        <taxon>Magnoliopsida</taxon>
        <taxon>Liliopsida</taxon>
        <taxon>Zingiberales</taxon>
        <taxon>Musaceae</taxon>
        <taxon>Ensete</taxon>
    </lineage>
</organism>
<dbReference type="InterPro" id="IPR001525">
    <property type="entry name" value="C5_MeTfrase"/>
</dbReference>
<accession>A0A427B334</accession>
<dbReference type="PANTHER" id="PTHR10629:SF34">
    <property type="entry name" value="DNA (CYTOSINE-5)-METHYLTRANSFERASE CMT2"/>
    <property type="match status" value="1"/>
</dbReference>
<dbReference type="Pfam" id="PF00145">
    <property type="entry name" value="DNA_methylase"/>
    <property type="match status" value="1"/>
</dbReference>
<dbReference type="AlphaFoldDB" id="A0A427B334"/>
<dbReference type="InterPro" id="IPR029063">
    <property type="entry name" value="SAM-dependent_MTases_sf"/>
</dbReference>
<dbReference type="SUPFAM" id="SSF53335">
    <property type="entry name" value="S-adenosyl-L-methionine-dependent methyltransferases"/>
    <property type="match status" value="1"/>
</dbReference>